<dbReference type="InterPro" id="IPR010982">
    <property type="entry name" value="Lambda_DNA-bd_dom_sf"/>
</dbReference>
<keyword evidence="1" id="KW-0238">DNA-binding</keyword>
<dbReference type="GO" id="GO:0003677">
    <property type="term" value="F:DNA binding"/>
    <property type="evidence" value="ECO:0007669"/>
    <property type="project" value="UniProtKB-KW"/>
</dbReference>
<comment type="caution">
    <text evidence="3">The sequence shown here is derived from an EMBL/GenBank/DDBJ whole genome shotgun (WGS) entry which is preliminary data.</text>
</comment>
<dbReference type="PANTHER" id="PTHR46558">
    <property type="entry name" value="TRACRIPTIONAL REGULATORY PROTEIN-RELATED-RELATED"/>
    <property type="match status" value="1"/>
</dbReference>
<dbReference type="Gene3D" id="1.10.260.40">
    <property type="entry name" value="lambda repressor-like DNA-binding domains"/>
    <property type="match status" value="1"/>
</dbReference>
<evidence type="ECO:0000313" key="4">
    <source>
        <dbReference type="Proteomes" id="UP000284841"/>
    </source>
</evidence>
<dbReference type="Proteomes" id="UP000284841">
    <property type="component" value="Unassembled WGS sequence"/>
</dbReference>
<accession>A0A415DZ67</accession>
<keyword evidence="4" id="KW-1185">Reference proteome</keyword>
<evidence type="ECO:0000256" key="1">
    <source>
        <dbReference type="ARBA" id="ARBA00023125"/>
    </source>
</evidence>
<dbReference type="STRING" id="1776384.GCA_900086585_01631"/>
<evidence type="ECO:0000259" key="2">
    <source>
        <dbReference type="PROSITE" id="PS50943"/>
    </source>
</evidence>
<dbReference type="EMBL" id="QRMS01000004">
    <property type="protein sequence ID" value="RHJ86114.1"/>
    <property type="molecule type" value="Genomic_DNA"/>
</dbReference>
<dbReference type="SMART" id="SM00530">
    <property type="entry name" value="HTH_XRE"/>
    <property type="match status" value="1"/>
</dbReference>
<evidence type="ECO:0000313" key="3">
    <source>
        <dbReference type="EMBL" id="RHJ86114.1"/>
    </source>
</evidence>
<dbReference type="PANTHER" id="PTHR46558:SF11">
    <property type="entry name" value="HTH-TYPE TRANSCRIPTIONAL REGULATOR XRE"/>
    <property type="match status" value="1"/>
</dbReference>
<dbReference type="RefSeq" id="WP_067536311.1">
    <property type="nucleotide sequence ID" value="NZ_AP025567.1"/>
</dbReference>
<proteinExistence type="predicted"/>
<name>A0A415DZ67_9FIRM</name>
<dbReference type="AlphaFoldDB" id="A0A415DZ67"/>
<dbReference type="Pfam" id="PF13560">
    <property type="entry name" value="HTH_31"/>
    <property type="match status" value="1"/>
</dbReference>
<feature type="domain" description="HTH cro/C1-type" evidence="2">
    <location>
        <begin position="13"/>
        <end position="67"/>
    </location>
</feature>
<reference evidence="3 4" key="1">
    <citation type="submission" date="2018-08" db="EMBL/GenBank/DDBJ databases">
        <title>A genome reference for cultivated species of the human gut microbiota.</title>
        <authorList>
            <person name="Zou Y."/>
            <person name="Xue W."/>
            <person name="Luo G."/>
        </authorList>
    </citation>
    <scope>NUCLEOTIDE SEQUENCE [LARGE SCALE GENOMIC DNA]</scope>
    <source>
        <strain evidence="3 4">AM07-24</strain>
    </source>
</reference>
<dbReference type="GeneID" id="83004009"/>
<protein>
    <submittedName>
        <fullName evidence="3">XRE family transcriptional regulator</fullName>
    </submittedName>
</protein>
<dbReference type="InterPro" id="IPR001387">
    <property type="entry name" value="Cro/C1-type_HTH"/>
</dbReference>
<organism evidence="3 4">
    <name type="scientific">Emergencia timonensis</name>
    <dbReference type="NCBI Taxonomy" id="1776384"/>
    <lineage>
        <taxon>Bacteria</taxon>
        <taxon>Bacillati</taxon>
        <taxon>Bacillota</taxon>
        <taxon>Clostridia</taxon>
        <taxon>Peptostreptococcales</taxon>
        <taxon>Anaerovoracaceae</taxon>
        <taxon>Emergencia</taxon>
    </lineage>
</organism>
<gene>
    <name evidence="3" type="ORF">DW099_14855</name>
</gene>
<dbReference type="CDD" id="cd00093">
    <property type="entry name" value="HTH_XRE"/>
    <property type="match status" value="1"/>
</dbReference>
<dbReference type="SUPFAM" id="SSF47413">
    <property type="entry name" value="lambda repressor-like DNA-binding domains"/>
    <property type="match status" value="1"/>
</dbReference>
<dbReference type="PROSITE" id="PS50943">
    <property type="entry name" value="HTH_CROC1"/>
    <property type="match status" value="1"/>
</dbReference>
<sequence>MNMKMQARIAENIGYLRKISAYTREEVANYLHISRTSYSSCEAGREMISANILISLAELYHLRTSVLLELDKKKFIKQVTLQRMGGEQMNELTDTFFRLSPFAQGCLLERASMLLSLEKEEKKDAALE</sequence>
<dbReference type="OrthoDB" id="2064916at2"/>